<dbReference type="GO" id="GO:0016787">
    <property type="term" value="F:hydrolase activity"/>
    <property type="evidence" value="ECO:0007669"/>
    <property type="project" value="UniProtKB-KW"/>
</dbReference>
<evidence type="ECO:0000259" key="3">
    <source>
        <dbReference type="Pfam" id="PF02230"/>
    </source>
</evidence>
<proteinExistence type="inferred from homology"/>
<dbReference type="Proteomes" id="UP001169760">
    <property type="component" value="Unassembled WGS sequence"/>
</dbReference>
<accession>A0AAW7X246</accession>
<evidence type="ECO:0000313" key="4">
    <source>
        <dbReference type="EMBL" id="MDO6421815.1"/>
    </source>
</evidence>
<evidence type="ECO:0000256" key="2">
    <source>
        <dbReference type="ARBA" id="ARBA00022801"/>
    </source>
</evidence>
<comment type="caution">
    <text evidence="4">The sequence shown here is derived from an EMBL/GenBank/DDBJ whole genome shotgun (WGS) entry which is preliminary data.</text>
</comment>
<protein>
    <submittedName>
        <fullName evidence="4">Alpha/beta hydrolase-fold protein</fullName>
    </submittedName>
</protein>
<name>A0AAW7X246_9GAMM</name>
<organism evidence="4 5">
    <name type="scientific">Saccharophagus degradans</name>
    <dbReference type="NCBI Taxonomy" id="86304"/>
    <lineage>
        <taxon>Bacteria</taxon>
        <taxon>Pseudomonadati</taxon>
        <taxon>Pseudomonadota</taxon>
        <taxon>Gammaproteobacteria</taxon>
        <taxon>Cellvibrionales</taxon>
        <taxon>Cellvibrionaceae</taxon>
        <taxon>Saccharophagus</taxon>
    </lineage>
</organism>
<dbReference type="AlphaFoldDB" id="A0AAW7X246"/>
<feature type="domain" description="Phospholipase/carboxylesterase/thioesterase" evidence="3">
    <location>
        <begin position="15"/>
        <end position="226"/>
    </location>
</feature>
<dbReference type="PANTHER" id="PTHR10655">
    <property type="entry name" value="LYSOPHOSPHOLIPASE-RELATED"/>
    <property type="match status" value="1"/>
</dbReference>
<dbReference type="RefSeq" id="WP_303491481.1">
    <property type="nucleotide sequence ID" value="NZ_JAUOPB010000003.1"/>
</dbReference>
<comment type="similarity">
    <text evidence="1">Belongs to the AB hydrolase superfamily. AB hydrolase 2 family.</text>
</comment>
<keyword evidence="2 4" id="KW-0378">Hydrolase</keyword>
<dbReference type="SUPFAM" id="SSF53474">
    <property type="entry name" value="alpha/beta-Hydrolases"/>
    <property type="match status" value="1"/>
</dbReference>
<dbReference type="Gene3D" id="3.40.50.1820">
    <property type="entry name" value="alpha/beta hydrolase"/>
    <property type="match status" value="1"/>
</dbReference>
<sequence>MTLTPAQQAAAKQTRTVVHGAGEPTHAVIWLHGLGASSDDFPPVIPYLGLSGSRTIRFVFPQAPERPITINGGMVMPGWYDIKGMGLVDKEDLEGMSESRATLERLIQEQVDKGVPTSSIVIAGFSQGGAVAYYTGLRYPQKLAGIMALSTYMPFAGAAASEHSGVNVQTPIMAMHGLHDGVVPLSIGKQSADAVKALGYTVEWKGYAMEHNVIPEQLTDIGAWLNRVFEGEV</sequence>
<evidence type="ECO:0000313" key="5">
    <source>
        <dbReference type="Proteomes" id="UP001169760"/>
    </source>
</evidence>
<gene>
    <name evidence="4" type="ORF">Q4521_04970</name>
</gene>
<dbReference type="PANTHER" id="PTHR10655:SF17">
    <property type="entry name" value="LYSOPHOSPHOLIPASE-LIKE PROTEIN 1"/>
    <property type="match status" value="1"/>
</dbReference>
<evidence type="ECO:0000256" key="1">
    <source>
        <dbReference type="ARBA" id="ARBA00006499"/>
    </source>
</evidence>
<dbReference type="EMBL" id="JAUOPB010000003">
    <property type="protein sequence ID" value="MDO6421815.1"/>
    <property type="molecule type" value="Genomic_DNA"/>
</dbReference>
<reference evidence="4" key="1">
    <citation type="submission" date="2023-07" db="EMBL/GenBank/DDBJ databases">
        <title>Genome content predicts the carbon catabolic preferences of heterotrophic bacteria.</title>
        <authorList>
            <person name="Gralka M."/>
        </authorList>
    </citation>
    <scope>NUCLEOTIDE SEQUENCE</scope>
    <source>
        <strain evidence="4">I3M17_2</strain>
    </source>
</reference>
<dbReference type="InterPro" id="IPR003140">
    <property type="entry name" value="PLipase/COase/thioEstase"/>
</dbReference>
<dbReference type="Pfam" id="PF02230">
    <property type="entry name" value="Abhydrolase_2"/>
    <property type="match status" value="1"/>
</dbReference>
<dbReference type="InterPro" id="IPR050565">
    <property type="entry name" value="LYPA1-2/EST-like"/>
</dbReference>
<dbReference type="InterPro" id="IPR029058">
    <property type="entry name" value="AB_hydrolase_fold"/>
</dbReference>